<evidence type="ECO:0000313" key="2">
    <source>
        <dbReference type="EMBL" id="DAD80360.1"/>
    </source>
</evidence>
<protein>
    <submittedName>
        <fullName evidence="2">Uncharacterized protein</fullName>
    </submittedName>
</protein>
<keyword evidence="1" id="KW-0812">Transmembrane</keyword>
<reference evidence="2" key="1">
    <citation type="journal article" date="2021" name="Proc. Natl. Acad. Sci. U.S.A.">
        <title>A Catalog of Tens of Thousands of Viruses from Human Metagenomes Reveals Hidden Associations with Chronic Diseases.</title>
        <authorList>
            <person name="Tisza M.J."/>
            <person name="Buck C.B."/>
        </authorList>
    </citation>
    <scope>NUCLEOTIDE SEQUENCE</scope>
    <source>
        <strain evidence="2">CtX581</strain>
    </source>
</reference>
<dbReference type="EMBL" id="BK014883">
    <property type="protein sequence ID" value="DAD80360.1"/>
    <property type="molecule type" value="Genomic_DNA"/>
</dbReference>
<evidence type="ECO:0000256" key="1">
    <source>
        <dbReference type="SAM" id="Phobius"/>
    </source>
</evidence>
<accession>A0A8S5MDW3</accession>
<name>A0A8S5MDW3_9CAUD</name>
<feature type="transmembrane region" description="Helical" evidence="1">
    <location>
        <begin position="20"/>
        <end position="41"/>
    </location>
</feature>
<keyword evidence="1" id="KW-0472">Membrane</keyword>
<proteinExistence type="predicted"/>
<organism evidence="2">
    <name type="scientific">Siphoviridae sp. ctX581</name>
    <dbReference type="NCBI Taxonomy" id="2826365"/>
    <lineage>
        <taxon>Viruses</taxon>
        <taxon>Duplodnaviria</taxon>
        <taxon>Heunggongvirae</taxon>
        <taxon>Uroviricota</taxon>
        <taxon>Caudoviricetes</taxon>
    </lineage>
</organism>
<sequence length="42" mass="4819">MAKKKSKNKNGYRIAVIKDCLDIVIKLLIIVTQILVIYKMAK</sequence>
<keyword evidence="1" id="KW-1133">Transmembrane helix</keyword>